<dbReference type="RefSeq" id="WP_224861864.1">
    <property type="nucleotide sequence ID" value="NZ_JAYJJT010000003.1"/>
</dbReference>
<dbReference type="InterPro" id="IPR003593">
    <property type="entry name" value="AAA+_ATPase"/>
</dbReference>
<dbReference type="Gene3D" id="3.40.50.300">
    <property type="entry name" value="P-loop containing nucleotide triphosphate hydrolases"/>
    <property type="match status" value="1"/>
</dbReference>
<keyword evidence="3" id="KW-1185">Reference proteome</keyword>
<dbReference type="SUPFAM" id="SSF46894">
    <property type="entry name" value="C-terminal effector domain of the bipartite response regulators"/>
    <property type="match status" value="1"/>
</dbReference>
<dbReference type="EMBL" id="JAYJJT010000003">
    <property type="protein sequence ID" value="MEB3048871.1"/>
    <property type="molecule type" value="Genomic_DNA"/>
</dbReference>
<dbReference type="Gene3D" id="1.25.40.10">
    <property type="entry name" value="Tetratricopeptide repeat domain"/>
    <property type="match status" value="1"/>
</dbReference>
<dbReference type="PANTHER" id="PTHR47691">
    <property type="entry name" value="REGULATOR-RELATED"/>
    <property type="match status" value="1"/>
</dbReference>
<gene>
    <name evidence="2" type="ORF">KV112_03800</name>
</gene>
<dbReference type="SMART" id="SM00382">
    <property type="entry name" value="AAA"/>
    <property type="match status" value="1"/>
</dbReference>
<dbReference type="InterPro" id="IPR000792">
    <property type="entry name" value="Tscrpt_reg_LuxR_C"/>
</dbReference>
<dbReference type="Proteomes" id="UP001299046">
    <property type="component" value="Unassembled WGS sequence"/>
</dbReference>
<dbReference type="InterPro" id="IPR027417">
    <property type="entry name" value="P-loop_NTPase"/>
</dbReference>
<proteinExistence type="predicted"/>
<protein>
    <submittedName>
        <fullName evidence="2">LuxR C-terminal-related transcriptional regulator</fullName>
    </submittedName>
</protein>
<dbReference type="Pfam" id="PF13191">
    <property type="entry name" value="AAA_16"/>
    <property type="match status" value="1"/>
</dbReference>
<dbReference type="InterPro" id="IPR041664">
    <property type="entry name" value="AAA_16"/>
</dbReference>
<sequence>MTTPACVGRDRELAQLSRPADGARVVAILGPPGIGKTALLHRTAARHPGPVWRADAATWESAIPGAVLRQLLQAPVPDAIPAAAEEVAARLTTAGTLVIVDDADHADAFSLQALGTLTRRHRDLAVTILLAATTSTPLLAELADDELVLDALDTAAVTELAGSHGRILHPAMAAALTRHTRGNPRDVLALITELPASVWAQANSPLPAPAHVIEDVRARLHRCGPAGRELVQALAILGDDESLGAAAELAGLADPLAAVDDAAAAGLLAASPQYQLRLRDPLTRAAVIAIIGFDVAAQIHRHAAAILTDPARRLRHLVAATPIPDAELAEQVERLAHQRGAEGAWAQAATLFRDASRLTADPLLHDDRLTRSVDALVAAGDCVGAGAMVPAVESLRETPLRDAVLAYLAVVRGRGAEAQVRLDRAWDIVNTERDPATAALIAQRYVLHSLMRCRGAELVTWADRAIELAGDRSPAGVEAAAIRGLGLAATGGAREAIAGYDDLAARVRHGAQAQRVTMGRGWLQLATDDFDGARSSLESAVAMAELGGSTRITLWALGWLARVQFAIGDWDRALHSVDRGRALAAASGIVLVGPLLEWTAAQIHTLRGDRAATAAAVTAADAVGGDYELMRLPALLARAQVAEADSDHPTVQRVLEPLSRMPWDTALHQPGLWPWADVLATALVANGRLEVAETVLDTHEEAARGHRSATARLRSARGRLLGARGDLPGAIRSFDEAIALLDGLPLRYDLARVNFAYGQTLRRAGKRRDADTVINAARELYLSVGARSFVERCERELKAGGVHQIRGPRSNVELTPQEDAVTSLVVQGLSNRDVAAELYISPKTVQYHLTRVYAKLGVRSRTELAALRH</sequence>
<dbReference type="PRINTS" id="PR00038">
    <property type="entry name" value="HTHLUXR"/>
</dbReference>
<dbReference type="CDD" id="cd06170">
    <property type="entry name" value="LuxR_C_like"/>
    <property type="match status" value="1"/>
</dbReference>
<name>A0ABU5YFP3_9MYCO</name>
<dbReference type="InterPro" id="IPR036388">
    <property type="entry name" value="WH-like_DNA-bd_sf"/>
</dbReference>
<accession>A0ABU5YFP3</accession>
<dbReference type="Pfam" id="PF00196">
    <property type="entry name" value="GerE"/>
    <property type="match status" value="1"/>
</dbReference>
<organism evidence="2 3">
    <name type="scientific">[Mycobacterium] zoologicum</name>
    <dbReference type="NCBI Taxonomy" id="2872311"/>
    <lineage>
        <taxon>Bacteria</taxon>
        <taxon>Bacillati</taxon>
        <taxon>Actinomycetota</taxon>
        <taxon>Actinomycetes</taxon>
        <taxon>Mycobacteriales</taxon>
        <taxon>Mycobacteriaceae</taxon>
        <taxon>Mycolicibacter</taxon>
    </lineage>
</organism>
<dbReference type="Gene3D" id="1.10.10.10">
    <property type="entry name" value="Winged helix-like DNA-binding domain superfamily/Winged helix DNA-binding domain"/>
    <property type="match status" value="1"/>
</dbReference>
<evidence type="ECO:0000313" key="3">
    <source>
        <dbReference type="Proteomes" id="UP001299046"/>
    </source>
</evidence>
<dbReference type="PROSITE" id="PS00622">
    <property type="entry name" value="HTH_LUXR_1"/>
    <property type="match status" value="1"/>
</dbReference>
<dbReference type="InterPro" id="IPR016032">
    <property type="entry name" value="Sig_transdc_resp-reg_C-effctor"/>
</dbReference>
<dbReference type="SUPFAM" id="SSF52540">
    <property type="entry name" value="P-loop containing nucleoside triphosphate hydrolases"/>
    <property type="match status" value="1"/>
</dbReference>
<evidence type="ECO:0000259" key="1">
    <source>
        <dbReference type="PROSITE" id="PS50043"/>
    </source>
</evidence>
<feature type="domain" description="HTH luxR-type" evidence="1">
    <location>
        <begin position="807"/>
        <end position="869"/>
    </location>
</feature>
<dbReference type="PROSITE" id="PS50043">
    <property type="entry name" value="HTH_LUXR_2"/>
    <property type="match status" value="1"/>
</dbReference>
<evidence type="ECO:0000313" key="2">
    <source>
        <dbReference type="EMBL" id="MEB3048871.1"/>
    </source>
</evidence>
<dbReference type="SMART" id="SM00421">
    <property type="entry name" value="HTH_LUXR"/>
    <property type="match status" value="1"/>
</dbReference>
<dbReference type="SUPFAM" id="SSF48452">
    <property type="entry name" value="TPR-like"/>
    <property type="match status" value="1"/>
</dbReference>
<reference evidence="2 3" key="1">
    <citation type="submission" date="2023-12" db="EMBL/GenBank/DDBJ databases">
        <title>Description of new species of Mycobacterium terrae complex isolated from sewage at the Sao Paulo Zoological Park Foundation in Brazil.</title>
        <authorList>
            <person name="Romagnoli C.L."/>
            <person name="Conceicao E.C."/>
            <person name="Machado E."/>
            <person name="Barreto L.B.P.F."/>
            <person name="Sharma A."/>
            <person name="Silva N.M."/>
            <person name="Marques L.E."/>
            <person name="Juliana M.A."/>
            <person name="Lourenco M.C.S."/>
            <person name="Digiampietri L.A."/>
            <person name="Suffys P.N."/>
            <person name="Viana-Niero C."/>
        </authorList>
    </citation>
    <scope>NUCLEOTIDE SEQUENCE [LARGE SCALE GENOMIC DNA]</scope>
    <source>
        <strain evidence="2 3">MYC123</strain>
    </source>
</reference>
<comment type="caution">
    <text evidence="2">The sequence shown here is derived from an EMBL/GenBank/DDBJ whole genome shotgun (WGS) entry which is preliminary data.</text>
</comment>
<dbReference type="InterPro" id="IPR011990">
    <property type="entry name" value="TPR-like_helical_dom_sf"/>
</dbReference>
<dbReference type="PANTHER" id="PTHR47691:SF3">
    <property type="entry name" value="HTH-TYPE TRANSCRIPTIONAL REGULATOR RV0890C-RELATED"/>
    <property type="match status" value="1"/>
</dbReference>